<evidence type="ECO:0000256" key="1">
    <source>
        <dbReference type="SAM" id="MobiDB-lite"/>
    </source>
</evidence>
<evidence type="ECO:0000313" key="4">
    <source>
        <dbReference type="Proteomes" id="UP000538147"/>
    </source>
</evidence>
<feature type="transmembrane region" description="Helical" evidence="2">
    <location>
        <begin position="59"/>
        <end position="81"/>
    </location>
</feature>
<protein>
    <recommendedName>
        <fullName evidence="5">DUF3426 domain-containing protein</fullName>
    </recommendedName>
</protein>
<keyword evidence="2" id="KW-0472">Membrane</keyword>
<evidence type="ECO:0000313" key="3">
    <source>
        <dbReference type="EMBL" id="MBB6226922.1"/>
    </source>
</evidence>
<dbReference type="EMBL" id="JACIIV010000007">
    <property type="protein sequence ID" value="MBB6226922.1"/>
    <property type="molecule type" value="Genomic_DNA"/>
</dbReference>
<keyword evidence="4" id="KW-1185">Reference proteome</keyword>
<feature type="compositionally biased region" description="Acidic residues" evidence="1">
    <location>
        <begin position="25"/>
        <end position="36"/>
    </location>
</feature>
<keyword evidence="2" id="KW-0812">Transmembrane</keyword>
<dbReference type="AlphaFoldDB" id="A0A841LCQ7"/>
<evidence type="ECO:0008006" key="5">
    <source>
        <dbReference type="Google" id="ProtNLM"/>
    </source>
</evidence>
<comment type="caution">
    <text evidence="3">The sequence shown here is derived from an EMBL/GenBank/DDBJ whole genome shotgun (WGS) entry which is preliminary data.</text>
</comment>
<organism evidence="3 4">
    <name type="scientific">Polymorphobacter multimanifer</name>
    <dbReference type="NCBI Taxonomy" id="1070431"/>
    <lineage>
        <taxon>Bacteria</taxon>
        <taxon>Pseudomonadati</taxon>
        <taxon>Pseudomonadota</taxon>
        <taxon>Alphaproteobacteria</taxon>
        <taxon>Sphingomonadales</taxon>
        <taxon>Sphingosinicellaceae</taxon>
        <taxon>Polymorphobacter</taxon>
    </lineage>
</organism>
<gene>
    <name evidence="3" type="ORF">FHS79_001084</name>
</gene>
<sequence>MRCAECDHRWTLPEAVEPPLPEPVPEPEVEPVDEPVPEPVPELPAEEEPDDEPRRSFAWIGWLIGVLLLLAAAVLAGGVALERIDPDRVPVVGEWLRPLQPGPSPLVITASGRLTPLPSGTMLLEVEGEVRNTGRSVAGTAVLKATLEAPGGVVRRWSIDVPAAALQPGTSARFTSTLTDVPGGARTLRLVSG</sequence>
<accession>A0A841LCQ7</accession>
<evidence type="ECO:0000256" key="2">
    <source>
        <dbReference type="SAM" id="Phobius"/>
    </source>
</evidence>
<name>A0A841LCQ7_9SPHN</name>
<feature type="region of interest" description="Disordered" evidence="1">
    <location>
        <begin position="14"/>
        <end position="52"/>
    </location>
</feature>
<proteinExistence type="predicted"/>
<reference evidence="3 4" key="1">
    <citation type="submission" date="2020-08" db="EMBL/GenBank/DDBJ databases">
        <title>Genomic Encyclopedia of Type Strains, Phase IV (KMG-IV): sequencing the most valuable type-strain genomes for metagenomic binning, comparative biology and taxonomic classification.</title>
        <authorList>
            <person name="Goeker M."/>
        </authorList>
    </citation>
    <scope>NUCLEOTIDE SEQUENCE [LARGE SCALE GENOMIC DNA]</scope>
    <source>
        <strain evidence="3 4">DSM 102189</strain>
    </source>
</reference>
<keyword evidence="2" id="KW-1133">Transmembrane helix</keyword>
<dbReference type="Proteomes" id="UP000538147">
    <property type="component" value="Unassembled WGS sequence"/>
</dbReference>